<keyword evidence="4" id="KW-1185">Reference proteome</keyword>
<accession>A0ABU1AR90</accession>
<organism evidence="3 4">
    <name type="scientific">Thalassobacterium maritimum</name>
    <dbReference type="NCBI Taxonomy" id="3041265"/>
    <lineage>
        <taxon>Bacteria</taxon>
        <taxon>Pseudomonadati</taxon>
        <taxon>Verrucomicrobiota</taxon>
        <taxon>Opitutia</taxon>
        <taxon>Puniceicoccales</taxon>
        <taxon>Coraliomargaritaceae</taxon>
        <taxon>Thalassobacterium</taxon>
    </lineage>
</organism>
<comment type="caution">
    <text evidence="3">The sequence shown here is derived from an EMBL/GenBank/DDBJ whole genome shotgun (WGS) entry which is preliminary data.</text>
</comment>
<comment type="similarity">
    <text evidence="1">Belongs to the transferase hexapeptide repeat family.</text>
</comment>
<dbReference type="PANTHER" id="PTHR43300">
    <property type="entry name" value="ACETYLTRANSFERASE"/>
    <property type="match status" value="1"/>
</dbReference>
<dbReference type="SUPFAM" id="SSF51161">
    <property type="entry name" value="Trimeric LpxA-like enzymes"/>
    <property type="match status" value="1"/>
</dbReference>
<dbReference type="Gene3D" id="3.40.50.20">
    <property type="match status" value="1"/>
</dbReference>
<dbReference type="EMBL" id="JARXHW010000005">
    <property type="protein sequence ID" value="MDQ8206553.1"/>
    <property type="molecule type" value="Genomic_DNA"/>
</dbReference>
<dbReference type="NCBIfam" id="TIGR03570">
    <property type="entry name" value="NeuD_NnaD"/>
    <property type="match status" value="1"/>
</dbReference>
<protein>
    <submittedName>
        <fullName evidence="3">Acetyltransferase</fullName>
    </submittedName>
</protein>
<dbReference type="InterPro" id="IPR041561">
    <property type="entry name" value="PglD_N"/>
</dbReference>
<evidence type="ECO:0000259" key="2">
    <source>
        <dbReference type="Pfam" id="PF17836"/>
    </source>
</evidence>
<evidence type="ECO:0000313" key="4">
    <source>
        <dbReference type="Proteomes" id="UP001225316"/>
    </source>
</evidence>
<gene>
    <name evidence="3" type="ORF">QEH52_03475</name>
</gene>
<dbReference type="InterPro" id="IPR050179">
    <property type="entry name" value="Trans_hexapeptide_repeat"/>
</dbReference>
<feature type="domain" description="PglD N-terminal" evidence="2">
    <location>
        <begin position="4"/>
        <end position="82"/>
    </location>
</feature>
<evidence type="ECO:0000256" key="1">
    <source>
        <dbReference type="ARBA" id="ARBA00007274"/>
    </source>
</evidence>
<dbReference type="Pfam" id="PF17836">
    <property type="entry name" value="PglD_N"/>
    <property type="match status" value="1"/>
</dbReference>
<dbReference type="Gene3D" id="2.160.10.10">
    <property type="entry name" value="Hexapeptide repeat proteins"/>
    <property type="match status" value="1"/>
</dbReference>
<evidence type="ECO:0000313" key="3">
    <source>
        <dbReference type="EMBL" id="MDQ8206553.1"/>
    </source>
</evidence>
<dbReference type="Proteomes" id="UP001225316">
    <property type="component" value="Unassembled WGS sequence"/>
</dbReference>
<dbReference type="PANTHER" id="PTHR43300:SF7">
    <property type="entry name" value="UDP-N-ACETYLBACILLOSAMINE N-ACETYLTRANSFERASE"/>
    <property type="match status" value="1"/>
</dbReference>
<dbReference type="CDD" id="cd03360">
    <property type="entry name" value="LbH_AT_putative"/>
    <property type="match status" value="1"/>
</dbReference>
<name>A0ABU1AR90_9BACT</name>
<reference evidence="3 4" key="1">
    <citation type="submission" date="2023-04" db="EMBL/GenBank/DDBJ databases">
        <title>A novel bacteria isolated from coastal sediment.</title>
        <authorList>
            <person name="Liu X.-J."/>
            <person name="Du Z.-J."/>
        </authorList>
    </citation>
    <scope>NUCLEOTIDE SEQUENCE [LARGE SCALE GENOMIC DNA]</scope>
    <source>
        <strain evidence="3 4">SDUM461003</strain>
    </source>
</reference>
<dbReference type="InterPro" id="IPR020019">
    <property type="entry name" value="AcTrfase_PglD-like"/>
</dbReference>
<sequence>MKDLYILGAGGFGREVYGWLLDEQKLLSQYRLRGFIDDAPAALDETPIDAEVVAPFSALPDFAHAAFICGIGNVELKRKLCEPMRAKGAEFLSLIHPTALVGRNVRLGQGVVLCPRVTLTCDIELGDLVMLNCHTSAGHDVVIEDWVTVSAHCDLTGGTQVGEAAFLGSGVRVIPGKRIGAQATVGAGSVVIRNVPEGGRVFGNPARSF</sequence>
<proteinExistence type="inferred from homology"/>
<dbReference type="InterPro" id="IPR011004">
    <property type="entry name" value="Trimer_LpxA-like_sf"/>
</dbReference>
<dbReference type="RefSeq" id="WP_308948650.1">
    <property type="nucleotide sequence ID" value="NZ_JARXHW010000005.1"/>
</dbReference>